<dbReference type="InterPro" id="IPR012340">
    <property type="entry name" value="NA-bd_OB-fold"/>
</dbReference>
<feature type="transmembrane region" description="Helical" evidence="1">
    <location>
        <begin position="57"/>
        <end position="76"/>
    </location>
</feature>
<sequence length="152" mass="16316">MDAEITNLANYLIIAGLIILAVEILLLGLSTFVLTFFGLSLLITGVLVMADGISPTLMAATTSVAVLSALLAIVLWKPMKSLQNKTERKQAQSDLIGYRFELDSTLSPTKPGSVTYSGITWKVVSDSMIPAGTEVETIEVKVGQWKVKAVDD</sequence>
<comment type="caution">
    <text evidence="2">The sequence shown here is derived from an EMBL/GenBank/DDBJ whole genome shotgun (WGS) entry which is preliminary data.</text>
</comment>
<dbReference type="GO" id="GO:0005886">
    <property type="term" value="C:plasma membrane"/>
    <property type="evidence" value="ECO:0007669"/>
    <property type="project" value="TreeGrafter"/>
</dbReference>
<dbReference type="PANTHER" id="PTHR33507">
    <property type="entry name" value="INNER MEMBRANE PROTEIN YBBJ"/>
    <property type="match status" value="1"/>
</dbReference>
<dbReference type="EMBL" id="RPOK01000002">
    <property type="protein sequence ID" value="RPJ67065.1"/>
    <property type="molecule type" value="Genomic_DNA"/>
</dbReference>
<evidence type="ECO:0000313" key="3">
    <source>
        <dbReference type="Proteomes" id="UP000275281"/>
    </source>
</evidence>
<keyword evidence="1" id="KW-0472">Membrane</keyword>
<dbReference type="Gene3D" id="2.40.50.140">
    <property type="entry name" value="Nucleic acid-binding proteins"/>
    <property type="match status" value="1"/>
</dbReference>
<keyword evidence="3" id="KW-1185">Reference proteome</keyword>
<keyword evidence="1" id="KW-0812">Transmembrane</keyword>
<dbReference type="AlphaFoldDB" id="A0A3N5YCP1"/>
<gene>
    <name evidence="2" type="ORF">DRW07_05855</name>
</gene>
<reference evidence="2 3" key="1">
    <citation type="submission" date="2018-11" db="EMBL/GenBank/DDBJ databases">
        <authorList>
            <person name="Ye M.-Q."/>
            <person name="Du Z.-J."/>
        </authorList>
    </citation>
    <scope>NUCLEOTIDE SEQUENCE [LARGE SCALE GENOMIC DNA]</scope>
    <source>
        <strain evidence="2 3">U0105</strain>
    </source>
</reference>
<evidence type="ECO:0000313" key="2">
    <source>
        <dbReference type="EMBL" id="RPJ67065.1"/>
    </source>
</evidence>
<name>A0A3N5YCP1_9ALTE</name>
<evidence type="ECO:0000256" key="1">
    <source>
        <dbReference type="SAM" id="Phobius"/>
    </source>
</evidence>
<accession>A0A3N5YCP1</accession>
<proteinExistence type="predicted"/>
<dbReference type="OrthoDB" id="7863671at2"/>
<dbReference type="PANTHER" id="PTHR33507:SF3">
    <property type="entry name" value="INNER MEMBRANE PROTEIN YBBJ"/>
    <property type="match status" value="1"/>
</dbReference>
<organism evidence="2 3">
    <name type="scientific">Alteromonas sediminis</name>
    <dbReference type="NCBI Taxonomy" id="2259342"/>
    <lineage>
        <taxon>Bacteria</taxon>
        <taxon>Pseudomonadati</taxon>
        <taxon>Pseudomonadota</taxon>
        <taxon>Gammaproteobacteria</taxon>
        <taxon>Alteromonadales</taxon>
        <taxon>Alteromonadaceae</taxon>
        <taxon>Alteromonas/Salinimonas group</taxon>
        <taxon>Alteromonas</taxon>
    </lineage>
</organism>
<keyword evidence="1" id="KW-1133">Transmembrane helix</keyword>
<dbReference type="InterPro" id="IPR052165">
    <property type="entry name" value="Membrane_assoc_protease"/>
</dbReference>
<feature type="transmembrane region" description="Helical" evidence="1">
    <location>
        <begin position="12"/>
        <end position="37"/>
    </location>
</feature>
<dbReference type="Proteomes" id="UP000275281">
    <property type="component" value="Unassembled WGS sequence"/>
</dbReference>
<dbReference type="RefSeq" id="WP_124026970.1">
    <property type="nucleotide sequence ID" value="NZ_JBHRSN010000015.1"/>
</dbReference>
<protein>
    <submittedName>
        <fullName evidence="2">NfeD family protein</fullName>
    </submittedName>
</protein>